<name>A0A2W5FI89_9BACT</name>
<dbReference type="Pfam" id="PF02643">
    <property type="entry name" value="DUF192"/>
    <property type="match status" value="1"/>
</dbReference>
<keyword evidence="1" id="KW-0732">Signal</keyword>
<organism evidence="2 3">
    <name type="scientific">Micavibrio aeruginosavorus</name>
    <dbReference type="NCBI Taxonomy" id="349221"/>
    <lineage>
        <taxon>Bacteria</taxon>
        <taxon>Pseudomonadati</taxon>
        <taxon>Bdellovibrionota</taxon>
        <taxon>Bdellovibrionia</taxon>
        <taxon>Bdellovibrionales</taxon>
        <taxon>Pseudobdellovibrionaceae</taxon>
        <taxon>Micavibrio</taxon>
    </lineage>
</organism>
<dbReference type="InterPro" id="IPR038695">
    <property type="entry name" value="Saro_0823-like_sf"/>
</dbReference>
<proteinExistence type="predicted"/>
<dbReference type="EMBL" id="QFOT01000054">
    <property type="protein sequence ID" value="PZP55715.1"/>
    <property type="molecule type" value="Genomic_DNA"/>
</dbReference>
<protein>
    <recommendedName>
        <fullName evidence="4">DUF192 domain-containing protein</fullName>
    </recommendedName>
</protein>
<evidence type="ECO:0008006" key="4">
    <source>
        <dbReference type="Google" id="ProtNLM"/>
    </source>
</evidence>
<dbReference type="Gene3D" id="2.60.120.1140">
    <property type="entry name" value="Protein of unknown function DUF192"/>
    <property type="match status" value="1"/>
</dbReference>
<accession>A0A2W5FI89</accession>
<gene>
    <name evidence="2" type="ORF">DI586_06030</name>
</gene>
<dbReference type="PANTHER" id="PTHR37953">
    <property type="entry name" value="UPF0127 PROTEIN MJ1496"/>
    <property type="match status" value="1"/>
</dbReference>
<feature type="signal peptide" evidence="1">
    <location>
        <begin position="1"/>
        <end position="20"/>
    </location>
</feature>
<comment type="caution">
    <text evidence="2">The sequence shown here is derived from an EMBL/GenBank/DDBJ whole genome shotgun (WGS) entry which is preliminary data.</text>
</comment>
<dbReference type="PANTHER" id="PTHR37953:SF1">
    <property type="entry name" value="UPF0127 PROTEIN MJ1496"/>
    <property type="match status" value="1"/>
</dbReference>
<evidence type="ECO:0000313" key="2">
    <source>
        <dbReference type="EMBL" id="PZP55715.1"/>
    </source>
</evidence>
<evidence type="ECO:0000256" key="1">
    <source>
        <dbReference type="SAM" id="SignalP"/>
    </source>
</evidence>
<evidence type="ECO:0000313" key="3">
    <source>
        <dbReference type="Proteomes" id="UP000249739"/>
    </source>
</evidence>
<dbReference type="Proteomes" id="UP000249739">
    <property type="component" value="Unassembled WGS sequence"/>
</dbReference>
<sequence>MIRKFFLLFAIVALSTPAIAADLSKVTIKSGKVSQNFMAEIADDDFERERGLMFRKSMPKDSGMLFIFKYETAQNFWMKNTLIPLDIIFIERGGKIVKIAEARPHDLKIISSGVPIVAAIEINGGEAKKRGIKAGDRVIHPLIKKTENTSSKPLPKSK</sequence>
<feature type="chain" id="PRO_5016136203" description="DUF192 domain-containing protein" evidence="1">
    <location>
        <begin position="21"/>
        <end position="158"/>
    </location>
</feature>
<reference evidence="2 3" key="1">
    <citation type="submission" date="2017-08" db="EMBL/GenBank/DDBJ databases">
        <title>Infants hospitalized years apart are colonized by the same room-sourced microbial strains.</title>
        <authorList>
            <person name="Brooks B."/>
            <person name="Olm M.R."/>
            <person name="Firek B.A."/>
            <person name="Baker R."/>
            <person name="Thomas B.C."/>
            <person name="Morowitz M.J."/>
            <person name="Banfield J.F."/>
        </authorList>
    </citation>
    <scope>NUCLEOTIDE SEQUENCE [LARGE SCALE GENOMIC DNA]</scope>
    <source>
        <strain evidence="2">S2_006_000_R2_64</strain>
    </source>
</reference>
<dbReference type="InterPro" id="IPR003795">
    <property type="entry name" value="DUF192"/>
</dbReference>
<dbReference type="AlphaFoldDB" id="A0A2W5FI89"/>